<dbReference type="GO" id="GO:1901135">
    <property type="term" value="P:carbohydrate derivative metabolic process"/>
    <property type="evidence" value="ECO:0007669"/>
    <property type="project" value="InterPro"/>
</dbReference>
<dbReference type="PANTHER" id="PTHR30390:SF8">
    <property type="entry name" value="SUGAR ISOMERASE (SIS)"/>
    <property type="match status" value="1"/>
</dbReference>
<feature type="domain" description="SIS" evidence="1">
    <location>
        <begin position="12"/>
        <end position="114"/>
    </location>
</feature>
<comment type="caution">
    <text evidence="2">The sequence shown here is derived from an EMBL/GenBank/DDBJ whole genome shotgun (WGS) entry which is preliminary data.</text>
</comment>
<name>X1JIT3_9ZZZZ</name>
<proteinExistence type="predicted"/>
<evidence type="ECO:0000313" key="2">
    <source>
        <dbReference type="EMBL" id="GAH81405.1"/>
    </source>
</evidence>
<gene>
    <name evidence="2" type="ORF">S03H2_59327</name>
</gene>
<dbReference type="InterPro" id="IPR050099">
    <property type="entry name" value="SIS_GmhA/DiaA_subfam"/>
</dbReference>
<accession>X1JIT3</accession>
<reference evidence="2" key="1">
    <citation type="journal article" date="2014" name="Front. Microbiol.">
        <title>High frequency of phylogenetically diverse reductive dehalogenase-homologous genes in deep subseafloor sedimentary metagenomes.</title>
        <authorList>
            <person name="Kawai M."/>
            <person name="Futagami T."/>
            <person name="Toyoda A."/>
            <person name="Takaki Y."/>
            <person name="Nishi S."/>
            <person name="Hori S."/>
            <person name="Arai W."/>
            <person name="Tsubouchi T."/>
            <person name="Morono Y."/>
            <person name="Uchiyama I."/>
            <person name="Ito T."/>
            <person name="Fujiyama A."/>
            <person name="Inagaki F."/>
            <person name="Takami H."/>
        </authorList>
    </citation>
    <scope>NUCLEOTIDE SEQUENCE</scope>
    <source>
        <strain evidence="2">Expedition CK06-06</strain>
    </source>
</reference>
<dbReference type="PANTHER" id="PTHR30390">
    <property type="entry name" value="SEDOHEPTULOSE 7-PHOSPHATE ISOMERASE / DNAA INITIATOR-ASSOCIATING FACTOR FOR REPLICATION INITIATION"/>
    <property type="match status" value="1"/>
</dbReference>
<dbReference type="Gene3D" id="3.40.50.10490">
    <property type="entry name" value="Glucose-6-phosphate isomerase like protein, domain 1"/>
    <property type="match status" value="1"/>
</dbReference>
<sequence>MLDQDLLYVGDYISQLTKVLTDTPRDVMVEIVSTVRKAREDGQRVFVFGNGGSAATASHMACDLGKNTRIPGRPRLRIICLNEGIPIMTAYANDEGYENVFSEPLLSLAESGDVTIA</sequence>
<dbReference type="SUPFAM" id="SSF53697">
    <property type="entry name" value="SIS domain"/>
    <property type="match status" value="1"/>
</dbReference>
<dbReference type="Pfam" id="PF13580">
    <property type="entry name" value="SIS_2"/>
    <property type="match status" value="1"/>
</dbReference>
<dbReference type="AlphaFoldDB" id="X1JIT3"/>
<dbReference type="EMBL" id="BARU01038146">
    <property type="protein sequence ID" value="GAH81405.1"/>
    <property type="molecule type" value="Genomic_DNA"/>
</dbReference>
<protein>
    <recommendedName>
        <fullName evidence="1">SIS domain-containing protein</fullName>
    </recommendedName>
</protein>
<dbReference type="GO" id="GO:0097367">
    <property type="term" value="F:carbohydrate derivative binding"/>
    <property type="evidence" value="ECO:0007669"/>
    <property type="project" value="InterPro"/>
</dbReference>
<feature type="non-terminal residue" evidence="2">
    <location>
        <position position="117"/>
    </location>
</feature>
<evidence type="ECO:0000259" key="1">
    <source>
        <dbReference type="Pfam" id="PF13580"/>
    </source>
</evidence>
<dbReference type="InterPro" id="IPR046348">
    <property type="entry name" value="SIS_dom_sf"/>
</dbReference>
<dbReference type="InterPro" id="IPR001347">
    <property type="entry name" value="SIS_dom"/>
</dbReference>
<organism evidence="2">
    <name type="scientific">marine sediment metagenome</name>
    <dbReference type="NCBI Taxonomy" id="412755"/>
    <lineage>
        <taxon>unclassified sequences</taxon>
        <taxon>metagenomes</taxon>
        <taxon>ecological metagenomes</taxon>
    </lineage>
</organism>